<evidence type="ECO:0000259" key="2">
    <source>
        <dbReference type="Pfam" id="PF02308"/>
    </source>
</evidence>
<name>A0A317DT82_9PROT</name>
<dbReference type="AlphaFoldDB" id="A0A317DT82"/>
<keyword evidence="1" id="KW-0812">Transmembrane</keyword>
<accession>A0A317DT82</accession>
<organism evidence="4 5">
    <name type="scientific">Zavarzinia aquatilis</name>
    <dbReference type="NCBI Taxonomy" id="2211142"/>
    <lineage>
        <taxon>Bacteria</taxon>
        <taxon>Pseudomonadati</taxon>
        <taxon>Pseudomonadota</taxon>
        <taxon>Alphaproteobacteria</taxon>
        <taxon>Rhodospirillales</taxon>
        <taxon>Zavarziniaceae</taxon>
        <taxon>Zavarzinia</taxon>
    </lineage>
</organism>
<feature type="domain" description="DUF4010" evidence="3">
    <location>
        <begin position="184"/>
        <end position="392"/>
    </location>
</feature>
<comment type="caution">
    <text evidence="4">The sequence shown here is derived from an EMBL/GenBank/DDBJ whole genome shotgun (WGS) entry which is preliminary data.</text>
</comment>
<dbReference type="PANTHER" id="PTHR39084">
    <property type="entry name" value="MEMBRANE PROTEIN-RELATED"/>
    <property type="match status" value="1"/>
</dbReference>
<feature type="transmembrane region" description="Helical" evidence="1">
    <location>
        <begin position="238"/>
        <end position="261"/>
    </location>
</feature>
<evidence type="ECO:0000313" key="4">
    <source>
        <dbReference type="EMBL" id="PWR17881.1"/>
    </source>
</evidence>
<proteinExistence type="predicted"/>
<sequence length="418" mass="41987">MEPLPVIGDLAISLGCGAVIGFERGWYQRDQAEGTRPAGIRTFSLIGLIGGIAGLAGGSAGSPWPLAAAVIAVVVLLGLGYWRAATHDNDLSLTTVIAGVLTVLLGGIASMGHALPAAMAAVVATAILSAKPVTHRLLRRVEAVEVAAALRLLLISVVILPVLPNEGYGPYQALNPFELWLMVVAIAGLSFLGYVAIRLGDSGRGVLFAGVFGGLVSSTATTLALSRMAGRQATLGPAAAAGAVAAWVIMCGRIALVAYVLAPAIGLAVLPSMAAMALVGIALTFWFLRLRGGAEAVPPQPPGNPFELISALRFAALLAAIMLGSHWVQAQFGNAGLELLAVISGLADVDAITLSVAGGKVGAGVGADEAAKVILIAAVTNTLVKAGLGTYAGGRAVATRLIPTAVVMSAAGAALVLL</sequence>
<feature type="transmembrane region" description="Helical" evidence="1">
    <location>
        <begin position="268"/>
        <end position="288"/>
    </location>
</feature>
<reference evidence="4 5" key="1">
    <citation type="submission" date="2018-05" db="EMBL/GenBank/DDBJ databases">
        <title>Zavarzinia sp. HR-AS.</title>
        <authorList>
            <person name="Lee Y."/>
            <person name="Jeon C.O."/>
        </authorList>
    </citation>
    <scope>NUCLEOTIDE SEQUENCE [LARGE SCALE GENOMIC DNA]</scope>
    <source>
        <strain evidence="4 5">HR-AS</strain>
    </source>
</reference>
<feature type="transmembrane region" description="Helical" evidence="1">
    <location>
        <begin position="179"/>
        <end position="199"/>
    </location>
</feature>
<dbReference type="EMBL" id="QGLE01000020">
    <property type="protein sequence ID" value="PWR17881.1"/>
    <property type="molecule type" value="Genomic_DNA"/>
</dbReference>
<dbReference type="InterPro" id="IPR049177">
    <property type="entry name" value="MgtC_SapB_SrpB_YhiD_N"/>
</dbReference>
<dbReference type="RefSeq" id="WP_109908024.1">
    <property type="nucleotide sequence ID" value="NZ_QGLE01000020.1"/>
</dbReference>
<feature type="transmembrane region" description="Helical" evidence="1">
    <location>
        <begin position="206"/>
        <end position="226"/>
    </location>
</feature>
<feature type="domain" description="MgtC/SapB/SrpB/YhiD N-terminal" evidence="2">
    <location>
        <begin position="10"/>
        <end position="136"/>
    </location>
</feature>
<dbReference type="Proteomes" id="UP000245461">
    <property type="component" value="Unassembled WGS sequence"/>
</dbReference>
<keyword evidence="5" id="KW-1185">Reference proteome</keyword>
<feature type="transmembrane region" description="Helical" evidence="1">
    <location>
        <begin position="64"/>
        <end position="84"/>
    </location>
</feature>
<dbReference type="PANTHER" id="PTHR39084:SF1">
    <property type="entry name" value="DUF4010 DOMAIN-CONTAINING PROTEIN"/>
    <property type="match status" value="1"/>
</dbReference>
<dbReference type="Pfam" id="PF02308">
    <property type="entry name" value="MgtC"/>
    <property type="match status" value="1"/>
</dbReference>
<dbReference type="InterPro" id="IPR025105">
    <property type="entry name" value="DUF4010"/>
</dbReference>
<gene>
    <name evidence="4" type="ORF">DKG74_20390</name>
</gene>
<keyword evidence="1" id="KW-0472">Membrane</keyword>
<feature type="transmembrane region" description="Helical" evidence="1">
    <location>
        <begin position="91"/>
        <end position="109"/>
    </location>
</feature>
<evidence type="ECO:0000313" key="5">
    <source>
        <dbReference type="Proteomes" id="UP000245461"/>
    </source>
</evidence>
<protein>
    <submittedName>
        <fullName evidence="4">Uncharacterized protein</fullName>
    </submittedName>
</protein>
<dbReference type="Pfam" id="PF13194">
    <property type="entry name" value="DUF4010"/>
    <property type="match status" value="1"/>
</dbReference>
<feature type="transmembrane region" description="Helical" evidence="1">
    <location>
        <begin position="146"/>
        <end position="164"/>
    </location>
</feature>
<feature type="transmembrane region" description="Helical" evidence="1">
    <location>
        <begin position="308"/>
        <end position="328"/>
    </location>
</feature>
<feature type="transmembrane region" description="Helical" evidence="1">
    <location>
        <begin position="38"/>
        <end position="58"/>
    </location>
</feature>
<evidence type="ECO:0000256" key="1">
    <source>
        <dbReference type="SAM" id="Phobius"/>
    </source>
</evidence>
<feature type="transmembrane region" description="Helical" evidence="1">
    <location>
        <begin position="115"/>
        <end position="134"/>
    </location>
</feature>
<evidence type="ECO:0000259" key="3">
    <source>
        <dbReference type="Pfam" id="PF13194"/>
    </source>
</evidence>
<feature type="transmembrane region" description="Helical" evidence="1">
    <location>
        <begin position="6"/>
        <end position="26"/>
    </location>
</feature>
<dbReference type="OrthoDB" id="9813718at2"/>
<keyword evidence="1" id="KW-1133">Transmembrane helix</keyword>